<dbReference type="SUPFAM" id="SSF50965">
    <property type="entry name" value="Galactose oxidase, central domain"/>
    <property type="match status" value="1"/>
</dbReference>
<accession>A0A2U1M2Z0</accession>
<dbReference type="Proteomes" id="UP000245207">
    <property type="component" value="Unassembled WGS sequence"/>
</dbReference>
<evidence type="ECO:0008006" key="3">
    <source>
        <dbReference type="Google" id="ProtNLM"/>
    </source>
</evidence>
<dbReference type="InterPro" id="IPR011043">
    <property type="entry name" value="Gal_Oxase/kelch_b-propeller"/>
</dbReference>
<evidence type="ECO:0000313" key="1">
    <source>
        <dbReference type="EMBL" id="PWA55619.1"/>
    </source>
</evidence>
<dbReference type="InterPro" id="IPR052588">
    <property type="entry name" value="Kelch_domain_protein"/>
</dbReference>
<dbReference type="InterPro" id="IPR011498">
    <property type="entry name" value="Kelch_2"/>
</dbReference>
<comment type="caution">
    <text evidence="1">The sequence shown here is derived from an EMBL/GenBank/DDBJ whole genome shotgun (WGS) entry which is preliminary data.</text>
</comment>
<dbReference type="Pfam" id="PF07646">
    <property type="entry name" value="Kelch_2"/>
    <property type="match status" value="1"/>
</dbReference>
<sequence>MASNQETINNNSCVGGVRVTRLAKKRAMEQIGSQFQPTNKKRVVLGDLSNNWQEIKLIPGCLWPSARSGFQLFVYQDDIYLYGGYSKEVSSYKNSSEKGIVHHDMWILDPKTWVWNKVKKGRMPPGPRVGFSMCVHKKVVVVSSRKWPLIYQYMALVRAQSARVEMIDGLFKPVSPDKDERMIREMLTDFYSTTSQGNIAKDRGDPNDPYVRLKHDRVGIMVAFKFKGI</sequence>
<dbReference type="OrthoDB" id="16654at2759"/>
<dbReference type="EMBL" id="PKPP01006704">
    <property type="protein sequence ID" value="PWA55619.1"/>
    <property type="molecule type" value="Genomic_DNA"/>
</dbReference>
<protein>
    <recommendedName>
        <fullName evidence="3">Galactose oxidase/kelch repeat superfamily protein</fullName>
    </recommendedName>
</protein>
<dbReference type="STRING" id="35608.A0A2U1M2Z0"/>
<keyword evidence="2" id="KW-1185">Reference proteome</keyword>
<dbReference type="InterPro" id="IPR015915">
    <property type="entry name" value="Kelch-typ_b-propeller"/>
</dbReference>
<gene>
    <name evidence="1" type="ORF">CTI12_AA424430</name>
</gene>
<dbReference type="AlphaFoldDB" id="A0A2U1M2Z0"/>
<evidence type="ECO:0000313" key="2">
    <source>
        <dbReference type="Proteomes" id="UP000245207"/>
    </source>
</evidence>
<dbReference type="PANTHER" id="PTHR46063:SF1">
    <property type="entry name" value="KELCH DOMAIN-CONTAINING PROTEIN 4"/>
    <property type="match status" value="1"/>
</dbReference>
<name>A0A2U1M2Z0_ARTAN</name>
<proteinExistence type="predicted"/>
<reference evidence="1 2" key="1">
    <citation type="journal article" date="2018" name="Mol. Plant">
        <title>The genome of Artemisia annua provides insight into the evolution of Asteraceae family and artemisinin biosynthesis.</title>
        <authorList>
            <person name="Shen Q."/>
            <person name="Zhang L."/>
            <person name="Liao Z."/>
            <person name="Wang S."/>
            <person name="Yan T."/>
            <person name="Shi P."/>
            <person name="Liu M."/>
            <person name="Fu X."/>
            <person name="Pan Q."/>
            <person name="Wang Y."/>
            <person name="Lv Z."/>
            <person name="Lu X."/>
            <person name="Zhang F."/>
            <person name="Jiang W."/>
            <person name="Ma Y."/>
            <person name="Chen M."/>
            <person name="Hao X."/>
            <person name="Li L."/>
            <person name="Tang Y."/>
            <person name="Lv G."/>
            <person name="Zhou Y."/>
            <person name="Sun X."/>
            <person name="Brodelius P.E."/>
            <person name="Rose J.K.C."/>
            <person name="Tang K."/>
        </authorList>
    </citation>
    <scope>NUCLEOTIDE SEQUENCE [LARGE SCALE GENOMIC DNA]</scope>
    <source>
        <strain evidence="2">cv. Huhao1</strain>
        <tissue evidence="1">Leaf</tissue>
    </source>
</reference>
<dbReference type="PANTHER" id="PTHR46063">
    <property type="entry name" value="KELCH DOMAIN-CONTAINING PROTEIN"/>
    <property type="match status" value="1"/>
</dbReference>
<organism evidence="1 2">
    <name type="scientific">Artemisia annua</name>
    <name type="common">Sweet wormwood</name>
    <dbReference type="NCBI Taxonomy" id="35608"/>
    <lineage>
        <taxon>Eukaryota</taxon>
        <taxon>Viridiplantae</taxon>
        <taxon>Streptophyta</taxon>
        <taxon>Embryophyta</taxon>
        <taxon>Tracheophyta</taxon>
        <taxon>Spermatophyta</taxon>
        <taxon>Magnoliopsida</taxon>
        <taxon>eudicotyledons</taxon>
        <taxon>Gunneridae</taxon>
        <taxon>Pentapetalae</taxon>
        <taxon>asterids</taxon>
        <taxon>campanulids</taxon>
        <taxon>Asterales</taxon>
        <taxon>Asteraceae</taxon>
        <taxon>Asteroideae</taxon>
        <taxon>Anthemideae</taxon>
        <taxon>Artemisiinae</taxon>
        <taxon>Artemisia</taxon>
    </lineage>
</organism>
<dbReference type="Gene3D" id="2.120.10.80">
    <property type="entry name" value="Kelch-type beta propeller"/>
    <property type="match status" value="1"/>
</dbReference>